<protein>
    <submittedName>
        <fullName evidence="1">Uncharacterized protein</fullName>
    </submittedName>
</protein>
<dbReference type="EMBL" id="KY774314">
    <property type="protein sequence ID" value="ART31618.1"/>
    <property type="molecule type" value="Genomic_DNA"/>
</dbReference>
<gene>
    <name evidence="1" type="ORF">AEK19_MT1424</name>
</gene>
<evidence type="ECO:0000313" key="1">
    <source>
        <dbReference type="EMBL" id="ART31618.1"/>
    </source>
</evidence>
<name>A0A1Y0B2K3_9LAMI</name>
<accession>A0A1Y0B2K3</accession>
<sequence length="59" mass="6794">MFGKRDTSQRCRKSAVDWLLSFPHKQSYTGKGSLLLDSLQVWSWVASLELNPRCHDALE</sequence>
<reference evidence="1" key="1">
    <citation type="submission" date="2017-03" db="EMBL/GenBank/DDBJ databases">
        <title>The mitochondrial genome of the carnivorous plant Utricularia reniformis (Lentibulariaceae): structure, comparative analysis and evolutionary landmarks.</title>
        <authorList>
            <person name="Silva S.R."/>
            <person name="Alvarenga D.O."/>
            <person name="Michael T.P."/>
            <person name="Miranda V.F.O."/>
            <person name="Varani A.M."/>
        </authorList>
    </citation>
    <scope>NUCLEOTIDE SEQUENCE</scope>
</reference>
<keyword evidence="1" id="KW-0496">Mitochondrion</keyword>
<proteinExistence type="predicted"/>
<organism evidence="1">
    <name type="scientific">Utricularia reniformis</name>
    <dbReference type="NCBI Taxonomy" id="192314"/>
    <lineage>
        <taxon>Eukaryota</taxon>
        <taxon>Viridiplantae</taxon>
        <taxon>Streptophyta</taxon>
        <taxon>Embryophyta</taxon>
        <taxon>Tracheophyta</taxon>
        <taxon>Spermatophyta</taxon>
        <taxon>Magnoliopsida</taxon>
        <taxon>eudicotyledons</taxon>
        <taxon>Gunneridae</taxon>
        <taxon>Pentapetalae</taxon>
        <taxon>asterids</taxon>
        <taxon>lamiids</taxon>
        <taxon>Lamiales</taxon>
        <taxon>Lentibulariaceae</taxon>
        <taxon>Utricularia</taxon>
    </lineage>
</organism>
<dbReference type="AlphaFoldDB" id="A0A1Y0B2K3"/>
<geneLocation type="mitochondrion" evidence="1"/>